<dbReference type="GO" id="GO:0004222">
    <property type="term" value="F:metalloendopeptidase activity"/>
    <property type="evidence" value="ECO:0007669"/>
    <property type="project" value="UniProtKB-UniRule"/>
</dbReference>
<dbReference type="Pfam" id="PF01457">
    <property type="entry name" value="Peptidase_M8"/>
    <property type="match status" value="1"/>
</dbReference>
<dbReference type="SUPFAM" id="SSF55486">
    <property type="entry name" value="Metalloproteases ('zincins'), catalytic domain"/>
    <property type="match status" value="1"/>
</dbReference>
<dbReference type="GO" id="GO:0046872">
    <property type="term" value="F:metal ion binding"/>
    <property type="evidence" value="ECO:0007669"/>
    <property type="project" value="UniProtKB-KW"/>
</dbReference>
<feature type="binding site" evidence="9">
    <location>
        <position position="271"/>
    </location>
    <ligand>
        <name>Zn(2+)</name>
        <dbReference type="ChEBI" id="CHEBI:29105"/>
        <note>catalytic</note>
    </ligand>
</feature>
<keyword evidence="5 9" id="KW-0862">Zinc</keyword>
<dbReference type="FunFam" id="3.90.132.10:FF:000001">
    <property type="entry name" value="leishmanolysin-like peptidase isoform X2"/>
    <property type="match status" value="1"/>
</dbReference>
<feature type="transmembrane region" description="Helical" evidence="11">
    <location>
        <begin position="15"/>
        <end position="36"/>
    </location>
</feature>
<keyword evidence="6 9" id="KW-0482">Metalloprotease</keyword>
<dbReference type="GO" id="GO:0006508">
    <property type="term" value="P:proteolysis"/>
    <property type="evidence" value="ECO:0007669"/>
    <property type="project" value="UniProtKB-KW"/>
</dbReference>
<feature type="active site" evidence="8">
    <location>
        <position position="272"/>
    </location>
</feature>
<evidence type="ECO:0000256" key="4">
    <source>
        <dbReference type="ARBA" id="ARBA00022801"/>
    </source>
</evidence>
<dbReference type="Gene3D" id="3.90.132.10">
    <property type="entry name" value="Leishmanolysin , domain 2"/>
    <property type="match status" value="1"/>
</dbReference>
<dbReference type="InterPro" id="IPR001577">
    <property type="entry name" value="Peptidase_M8"/>
</dbReference>
<feature type="binding site" evidence="9">
    <location>
        <position position="275"/>
    </location>
    <ligand>
        <name>Zn(2+)</name>
        <dbReference type="ChEBI" id="CHEBI:29105"/>
        <note>catalytic</note>
    </ligand>
</feature>
<evidence type="ECO:0000256" key="10">
    <source>
        <dbReference type="RuleBase" id="RU366077"/>
    </source>
</evidence>
<evidence type="ECO:0000256" key="9">
    <source>
        <dbReference type="PIRSR" id="PIRSR601577-2"/>
    </source>
</evidence>
<evidence type="ECO:0000313" key="12">
    <source>
        <dbReference type="EMBL" id="MFH4975951.1"/>
    </source>
</evidence>
<dbReference type="AlphaFoldDB" id="A0ABD6E8K7"/>
<evidence type="ECO:0000256" key="3">
    <source>
        <dbReference type="ARBA" id="ARBA00022723"/>
    </source>
</evidence>
<evidence type="ECO:0000256" key="2">
    <source>
        <dbReference type="ARBA" id="ARBA00022670"/>
    </source>
</evidence>
<dbReference type="Gene3D" id="2.10.55.10">
    <property type="entry name" value="Leishmanolysin domain 3"/>
    <property type="match status" value="1"/>
</dbReference>
<dbReference type="EMBL" id="JBGFUD010001216">
    <property type="protein sequence ID" value="MFH4975951.1"/>
    <property type="molecule type" value="Genomic_DNA"/>
</dbReference>
<evidence type="ECO:0000256" key="11">
    <source>
        <dbReference type="SAM" id="Phobius"/>
    </source>
</evidence>
<comment type="similarity">
    <text evidence="1 10">Belongs to the peptidase M8 family.</text>
</comment>
<evidence type="ECO:0000256" key="8">
    <source>
        <dbReference type="PIRSR" id="PIRSR601577-1"/>
    </source>
</evidence>
<feature type="binding site" evidence="9">
    <location>
        <position position="378"/>
    </location>
    <ligand>
        <name>Zn(2+)</name>
        <dbReference type="ChEBI" id="CHEBI:29105"/>
        <note>catalytic</note>
    </ligand>
</feature>
<dbReference type="Gene3D" id="2.30.34.10">
    <property type="entry name" value="Leishmanolysin domain 4"/>
    <property type="match status" value="1"/>
</dbReference>
<dbReference type="PANTHER" id="PTHR10942">
    <property type="entry name" value="LEISHMANOLYSIN-LIKE PEPTIDASE"/>
    <property type="match status" value="1"/>
</dbReference>
<dbReference type="PANTHER" id="PTHR10942:SF0">
    <property type="entry name" value="LEISHMANOLYSIN-LIKE PEPTIDASE"/>
    <property type="match status" value="1"/>
</dbReference>
<comment type="cofactor">
    <cofactor evidence="9 10">
        <name>Zn(2+)</name>
        <dbReference type="ChEBI" id="CHEBI:29105"/>
    </cofactor>
    <text evidence="9 10">Binds 1 zinc ion per subunit.</text>
</comment>
<sequence>MDLYVKLIFGQGRPLTLIITHFFFFFALVLLPRGIFVCAFPCSYQIPNVNDLVFDVPLERNSDDDSLEEETFESFSANRKTRSTSDVFKPLRIHLHYDHLSVSRLSEEIQFFVNSSLLPEAAGYWEQALAVRPAIAPIRLARKCIQDHYFVRPRAKVNACSEGCRAETTCGEVIVPDEHLYQCHYCLRRHPSSCISSGIGDGPGVADADFILYVSAVASERCKSVETVAYAAHCQQEAEFDRPIAGHVNLCPNSLSTEAHDQEVLISTVKHEILHALGFSAGLYAFFRDDNGEPRTKRNRYGKPLSLNVERHFYNWDENTIRTIERKDWWTADGMVSHSVHVMVTPQVQKEVRAHFDCDQLEGAELENQGGDGTALTHWEKRLFENEAMTGTHTQNPVYTRLTLALLEDSGWYKANYSIAEELQWGKGLGCDFAMKSCGEWIQKRRKANLTPAPFCDEIKHDGKKSLATTKCTVERDSLALCNLVPHHHSLPVEYRNFDYLLGVRAEGLQYYGGSVELADYCPYSQEFEWKAMNSTSRRDSRCELDGNFAPDESNSILEVYGSHSKCFDLAAAWTERKCRRIRTFVQYLAGCYQYFCMDGRLYVQVHNSSDIYPCYHPGQYIYVKRIVNGWLREGVIICPACEEMCTSDSFTSYDEPFGCRPPEDPPVEYIGDPPLEEPCRASLTTSLTTLSLLLVLYTFTSIDVESNVI</sequence>
<evidence type="ECO:0000256" key="1">
    <source>
        <dbReference type="ARBA" id="ARBA00005860"/>
    </source>
</evidence>
<proteinExistence type="inferred from homology"/>
<keyword evidence="13" id="KW-1185">Reference proteome</keyword>
<keyword evidence="2 10" id="KW-0645">Protease</keyword>
<comment type="caution">
    <text evidence="12">The sequence shown here is derived from an EMBL/GenBank/DDBJ whole genome shotgun (WGS) entry which is preliminary data.</text>
</comment>
<name>A0ABD6E8K7_9BILA</name>
<keyword evidence="4 10" id="KW-0378">Hydrolase</keyword>
<dbReference type="Proteomes" id="UP001608902">
    <property type="component" value="Unassembled WGS sequence"/>
</dbReference>
<evidence type="ECO:0000313" key="13">
    <source>
        <dbReference type="Proteomes" id="UP001608902"/>
    </source>
</evidence>
<dbReference type="FunFam" id="3.10.170.20:FF:000007">
    <property type="entry name" value="Leishmanolysin-like peptidase"/>
    <property type="match status" value="1"/>
</dbReference>
<dbReference type="EC" id="3.4.24.-" evidence="10"/>
<gene>
    <name evidence="12" type="ORF">AB6A40_002660</name>
</gene>
<keyword evidence="11" id="KW-0472">Membrane</keyword>
<keyword evidence="11" id="KW-0812">Transmembrane</keyword>
<organism evidence="12 13">
    <name type="scientific">Gnathostoma spinigerum</name>
    <dbReference type="NCBI Taxonomy" id="75299"/>
    <lineage>
        <taxon>Eukaryota</taxon>
        <taxon>Metazoa</taxon>
        <taxon>Ecdysozoa</taxon>
        <taxon>Nematoda</taxon>
        <taxon>Chromadorea</taxon>
        <taxon>Rhabditida</taxon>
        <taxon>Spirurina</taxon>
        <taxon>Gnathostomatomorpha</taxon>
        <taxon>Gnathostomatoidea</taxon>
        <taxon>Gnathostomatidae</taxon>
        <taxon>Gnathostoma</taxon>
    </lineage>
</organism>
<dbReference type="Gene3D" id="3.10.170.20">
    <property type="match status" value="1"/>
</dbReference>
<protein>
    <recommendedName>
        <fullName evidence="7 10">Leishmanolysin-like peptidase</fullName>
        <ecNumber evidence="10">3.4.24.-</ecNumber>
    </recommendedName>
</protein>
<evidence type="ECO:0000256" key="7">
    <source>
        <dbReference type="ARBA" id="ARBA00039717"/>
    </source>
</evidence>
<keyword evidence="11" id="KW-1133">Transmembrane helix</keyword>
<evidence type="ECO:0000256" key="6">
    <source>
        <dbReference type="ARBA" id="ARBA00023049"/>
    </source>
</evidence>
<keyword evidence="3 9" id="KW-0479">Metal-binding</keyword>
<evidence type="ECO:0000256" key="5">
    <source>
        <dbReference type="ARBA" id="ARBA00022833"/>
    </source>
</evidence>
<accession>A0ABD6E8K7</accession>
<reference evidence="12 13" key="1">
    <citation type="submission" date="2024-08" db="EMBL/GenBank/DDBJ databases">
        <title>Gnathostoma spinigerum genome.</title>
        <authorList>
            <person name="Gonzalez-Bertolin B."/>
            <person name="Monzon S."/>
            <person name="Zaballos A."/>
            <person name="Jimenez P."/>
            <person name="Dekumyoy P."/>
            <person name="Varona S."/>
            <person name="Cuesta I."/>
            <person name="Sumanam S."/>
            <person name="Adisakwattana P."/>
            <person name="Gasser R.B."/>
            <person name="Hernandez-Gonzalez A."/>
            <person name="Young N.D."/>
            <person name="Perteguer M.J."/>
        </authorList>
    </citation>
    <scope>NUCLEOTIDE SEQUENCE [LARGE SCALE GENOMIC DNA]</scope>
    <source>
        <strain evidence="12">AL3</strain>
        <tissue evidence="12">Liver</tissue>
    </source>
</reference>